<keyword evidence="4" id="KW-1185">Reference proteome</keyword>
<dbReference type="Gene3D" id="2.180.10.10">
    <property type="entry name" value="RHS repeat-associated core"/>
    <property type="match status" value="3"/>
</dbReference>
<feature type="domain" description="Teneurin-like YD-shell" evidence="2">
    <location>
        <begin position="389"/>
        <end position="546"/>
    </location>
</feature>
<dbReference type="EMBL" id="CP115543">
    <property type="protein sequence ID" value="WNH47955.1"/>
    <property type="molecule type" value="Genomic_DNA"/>
</dbReference>
<accession>A0ABY9YB92</accession>
<dbReference type="InterPro" id="IPR050708">
    <property type="entry name" value="T6SS_VgrG/RHS"/>
</dbReference>
<reference evidence="3 4" key="1">
    <citation type="submission" date="2022-12" db="EMBL/GenBank/DDBJ databases">
        <title>Two new species, Stenotrophomonas aracearum and Stenotrophomonas oahuensis, isolated from Anthurium (Araceae family) in Hawaii.</title>
        <authorList>
            <person name="Chunag S.C."/>
            <person name="Dobhal S."/>
            <person name="Alvarez A."/>
            <person name="Arif M."/>
        </authorList>
    </citation>
    <scope>NUCLEOTIDE SEQUENCE [LARGE SCALE GENOMIC DNA]</scope>
    <source>
        <strain evidence="3 4">A5588</strain>
    </source>
</reference>
<dbReference type="Pfam" id="PF25023">
    <property type="entry name" value="TEN_YD-shell"/>
    <property type="match status" value="1"/>
</dbReference>
<dbReference type="InterPro" id="IPR056823">
    <property type="entry name" value="TEN-like_YD-shell"/>
</dbReference>
<dbReference type="InterPro" id="IPR031325">
    <property type="entry name" value="RHS_repeat"/>
</dbReference>
<gene>
    <name evidence="3" type="ORF">PDM28_14910</name>
</gene>
<protein>
    <submittedName>
        <fullName evidence="3">Type IV secretion protein Rhs</fullName>
    </submittedName>
</protein>
<dbReference type="Pfam" id="PF05593">
    <property type="entry name" value="RHS_repeat"/>
    <property type="match status" value="4"/>
</dbReference>
<dbReference type="InterPro" id="IPR022385">
    <property type="entry name" value="Rhs_assc_core"/>
</dbReference>
<keyword evidence="1" id="KW-0677">Repeat</keyword>
<organism evidence="3 4">
    <name type="scientific">Stenotrophomonas aracearum</name>
    <dbReference type="NCBI Taxonomy" id="3003272"/>
    <lineage>
        <taxon>Bacteria</taxon>
        <taxon>Pseudomonadati</taxon>
        <taxon>Pseudomonadota</taxon>
        <taxon>Gammaproteobacteria</taxon>
        <taxon>Lysobacterales</taxon>
        <taxon>Lysobacteraceae</taxon>
        <taxon>Stenotrophomonas</taxon>
    </lineage>
</organism>
<evidence type="ECO:0000313" key="4">
    <source>
        <dbReference type="Proteomes" id="UP001305421"/>
    </source>
</evidence>
<sequence length="873" mass="95019">MAKADRCRSGDGAGLITHFEYHPRGWLTATKVRGADDSTESDDRITRIAYWPNGLIKQVTQPDGAFTAYTYDAAHRLTDVVDNVGNTIHYTLDNAGNRIGEDIKDAAGDLKRTLTRVYNQLGQLITQADASANPTDFSYDASGNTVSVTDALQRKTQSEYDPLNRLKRTLQDSDGIAAETKFVHDTQDNLVEVTDPKGLKTSYAYNGLGDLTTQVSPDTGTTTFTYDSAGNVQTRTDARGVTATYTYDALGRTTAVSFIDPAADIHYVYDQHSSHCVEGERAGVGRLASMIDPSGRTDYCYNLMGDLVRRVQVTDGQALTLRYAYEASGRLQSMTYPDGSLVDYGYDALGQVTSIGVTPAGGVREVLLQGLKTLPFGPVKTWTFGNGRRLDRTYDQDYRPVAISDARDGLNIAFGFDPVGNITSLTDVGQQGQGATLDYDALGRLTAFKDAQTGVAIEQYSYDATGNRLSFTNSAGVQAYTYSADSHRLMSVGGVPRTYDAMGNTLTVGGEWQYVYDLAGRLGNATRPGSSQASYLHNGTGQRALQISGGEHTLNLHGEEGQWLGAYRNGIPAHQVIWLGSRPVALIQAGALLYIESDHLGSPRAIIEPQRDVTVWSWSLLEEAFGTNAPSNDPDLDGKDQKFDLRFPGQLFDEGSGLSQNYYRDYDSAIGRYVQSDPIGLNGGVSTYGYVRSDPFSGTDPFGLQTTTPEQFCLKYGAGPCREAGSIGPRLAPPILGSGLVASSWCWATGCIQKGARPRGLKGKQESLCDRYCEGQDDPCAELKRVTQTAISQAREKQNNMLSDRKLYDYAYSTRNPAVTGTSTTWLGHADDLKWRISTIKEMIALGISMGCDMREEEAMVTGILVPDHPWGR</sequence>
<dbReference type="InterPro" id="IPR006530">
    <property type="entry name" value="YD"/>
</dbReference>
<dbReference type="PANTHER" id="PTHR32305:SF15">
    <property type="entry name" value="PROTEIN RHSA-RELATED"/>
    <property type="match status" value="1"/>
</dbReference>
<proteinExistence type="predicted"/>
<evidence type="ECO:0000259" key="2">
    <source>
        <dbReference type="Pfam" id="PF25023"/>
    </source>
</evidence>
<dbReference type="NCBIfam" id="TIGR01643">
    <property type="entry name" value="YD_repeat_2x"/>
    <property type="match status" value="6"/>
</dbReference>
<dbReference type="NCBIfam" id="TIGR03696">
    <property type="entry name" value="Rhs_assc_core"/>
    <property type="match status" value="1"/>
</dbReference>
<name>A0ABY9YB92_9GAMM</name>
<dbReference type="PANTHER" id="PTHR32305">
    <property type="match status" value="1"/>
</dbReference>
<dbReference type="Proteomes" id="UP001305421">
    <property type="component" value="Chromosome"/>
</dbReference>
<evidence type="ECO:0000256" key="1">
    <source>
        <dbReference type="ARBA" id="ARBA00022737"/>
    </source>
</evidence>
<evidence type="ECO:0000313" key="3">
    <source>
        <dbReference type="EMBL" id="WNH47955.1"/>
    </source>
</evidence>